<dbReference type="EMBL" id="RWJN01000030">
    <property type="protein sequence ID" value="TCD69962.1"/>
    <property type="molecule type" value="Genomic_DNA"/>
</dbReference>
<evidence type="ECO:0000313" key="10">
    <source>
        <dbReference type="EMBL" id="TCD69962.1"/>
    </source>
</evidence>
<comment type="similarity">
    <text evidence="3 8">Belongs to the CGR1 family.</text>
</comment>
<evidence type="ECO:0000256" key="1">
    <source>
        <dbReference type="ARBA" id="ARBA00004090"/>
    </source>
</evidence>
<organism evidence="10 11">
    <name type="scientific">Steccherinum ochraceum</name>
    <dbReference type="NCBI Taxonomy" id="92696"/>
    <lineage>
        <taxon>Eukaryota</taxon>
        <taxon>Fungi</taxon>
        <taxon>Dikarya</taxon>
        <taxon>Basidiomycota</taxon>
        <taxon>Agaricomycotina</taxon>
        <taxon>Agaricomycetes</taxon>
        <taxon>Polyporales</taxon>
        <taxon>Steccherinaceae</taxon>
        <taxon>Steccherinum</taxon>
    </lineage>
</organism>
<dbReference type="InterPro" id="IPR005579">
    <property type="entry name" value="Cgr1-like"/>
</dbReference>
<name>A0A4R0RRY4_9APHY</name>
<dbReference type="AlphaFoldDB" id="A0A4R0RRY4"/>
<evidence type="ECO:0000256" key="7">
    <source>
        <dbReference type="ARBA" id="ARBA00023242"/>
    </source>
</evidence>
<dbReference type="STRING" id="92696.A0A4R0RRY4"/>
<reference evidence="10 11" key="1">
    <citation type="submission" date="2018-11" db="EMBL/GenBank/DDBJ databases">
        <title>Genome assembly of Steccherinum ochraceum LE-BIN_3174, the white-rot fungus of the Steccherinaceae family (The Residual Polyporoid clade, Polyporales, Basidiomycota).</title>
        <authorList>
            <person name="Fedorova T.V."/>
            <person name="Glazunova O.A."/>
            <person name="Landesman E.O."/>
            <person name="Moiseenko K.V."/>
            <person name="Psurtseva N.V."/>
            <person name="Savinova O.S."/>
            <person name="Shakhova N.V."/>
            <person name="Tyazhelova T.V."/>
            <person name="Vasina D.V."/>
        </authorList>
    </citation>
    <scope>NUCLEOTIDE SEQUENCE [LARGE SCALE GENOMIC DNA]</scope>
    <source>
        <strain evidence="10 11">LE-BIN_3174</strain>
    </source>
</reference>
<dbReference type="Proteomes" id="UP000292702">
    <property type="component" value="Unassembled WGS sequence"/>
</dbReference>
<evidence type="ECO:0000256" key="6">
    <source>
        <dbReference type="ARBA" id="ARBA00023054"/>
    </source>
</evidence>
<dbReference type="GO" id="GO:0006364">
    <property type="term" value="P:rRNA processing"/>
    <property type="evidence" value="ECO:0007669"/>
    <property type="project" value="UniProtKB-UniRule"/>
</dbReference>
<dbReference type="GO" id="GO:0005730">
    <property type="term" value="C:nucleolus"/>
    <property type="evidence" value="ECO:0007669"/>
    <property type="project" value="UniProtKB-SubCell"/>
</dbReference>
<keyword evidence="6" id="KW-0175">Coiled coil</keyword>
<evidence type="ECO:0000256" key="9">
    <source>
        <dbReference type="SAM" id="MobiDB-lite"/>
    </source>
</evidence>
<dbReference type="Pfam" id="PF03879">
    <property type="entry name" value="Cgr1"/>
    <property type="match status" value="1"/>
</dbReference>
<comment type="subcellular location">
    <subcellularLocation>
        <location evidence="2 8">Nucleus</location>
        <location evidence="2 8">Nucleolus</location>
    </subcellularLocation>
</comment>
<proteinExistence type="inferred from homology"/>
<keyword evidence="4 8" id="KW-0690">Ribosome biogenesis</keyword>
<sequence>MTDITALASTSTSTEESAPVSLSSSSSGRVSGKPWKYQKTAAVRSNLPDGVKSSFSARMQKTQKEQAIKQLQTEMKEEKLAEIKRRRDITQERKRIAEEKRRLEEDKAKMGARKAARMRRKAGRTKKINQ</sequence>
<evidence type="ECO:0000256" key="8">
    <source>
        <dbReference type="RuleBase" id="RU363084"/>
    </source>
</evidence>
<feature type="region of interest" description="Disordered" evidence="9">
    <location>
        <begin position="1"/>
        <end position="36"/>
    </location>
</feature>
<gene>
    <name evidence="10" type="primary">CGR1</name>
    <name evidence="10" type="ORF">EIP91_005551</name>
</gene>
<comment type="caution">
    <text evidence="10">The sequence shown here is derived from an EMBL/GenBank/DDBJ whole genome shotgun (WGS) entry which is preliminary data.</text>
</comment>
<evidence type="ECO:0000256" key="4">
    <source>
        <dbReference type="ARBA" id="ARBA00022517"/>
    </source>
</evidence>
<feature type="compositionally biased region" description="Basic and acidic residues" evidence="9">
    <location>
        <begin position="97"/>
        <end position="109"/>
    </location>
</feature>
<evidence type="ECO:0000256" key="5">
    <source>
        <dbReference type="ARBA" id="ARBA00022552"/>
    </source>
</evidence>
<feature type="compositionally biased region" description="Basic residues" evidence="9">
    <location>
        <begin position="110"/>
        <end position="130"/>
    </location>
</feature>
<evidence type="ECO:0000256" key="3">
    <source>
        <dbReference type="ARBA" id="ARBA00007869"/>
    </source>
</evidence>
<accession>A0A4R0RRY4</accession>
<dbReference type="OrthoDB" id="277961at2759"/>
<evidence type="ECO:0000256" key="2">
    <source>
        <dbReference type="ARBA" id="ARBA00004604"/>
    </source>
</evidence>
<keyword evidence="11" id="KW-1185">Reference proteome</keyword>
<protein>
    <recommendedName>
        <fullName evidence="8">rRNA-processing protein</fullName>
    </recommendedName>
</protein>
<evidence type="ECO:0000313" key="11">
    <source>
        <dbReference type="Proteomes" id="UP000292702"/>
    </source>
</evidence>
<comment type="function">
    <text evidence="1 8">Involved in nucleolar integrity and required for processing of the pre-rRNA for the 60S ribosome subunit.</text>
</comment>
<keyword evidence="7 8" id="KW-0539">Nucleus</keyword>
<feature type="compositionally biased region" description="Low complexity" evidence="9">
    <location>
        <begin position="1"/>
        <end position="32"/>
    </location>
</feature>
<keyword evidence="5 8" id="KW-0698">rRNA processing</keyword>
<feature type="region of interest" description="Disordered" evidence="9">
    <location>
        <begin position="97"/>
        <end position="130"/>
    </location>
</feature>